<dbReference type="SUPFAM" id="SSF55315">
    <property type="entry name" value="L30e-like"/>
    <property type="match status" value="1"/>
</dbReference>
<keyword evidence="5" id="KW-1185">Reference proteome</keyword>
<dbReference type="GO" id="GO:0005840">
    <property type="term" value="C:ribosome"/>
    <property type="evidence" value="ECO:0007669"/>
    <property type="project" value="UniProtKB-KW"/>
</dbReference>
<evidence type="ECO:0000313" key="5">
    <source>
        <dbReference type="Proteomes" id="UP000185944"/>
    </source>
</evidence>
<evidence type="ECO:0000313" key="4">
    <source>
        <dbReference type="EMBL" id="OAG29501.1"/>
    </source>
</evidence>
<dbReference type="EMBL" id="LTDL01000040">
    <property type="protein sequence ID" value="OAG29501.1"/>
    <property type="molecule type" value="Genomic_DNA"/>
</dbReference>
<dbReference type="Gene3D" id="3.30.1330.30">
    <property type="match status" value="1"/>
</dbReference>
<accession>A0A177EDA2</accession>
<dbReference type="PANTHER" id="PTHR11449">
    <property type="entry name" value="RIBOSOMAL PROTEIN L30"/>
    <property type="match status" value="1"/>
</dbReference>
<evidence type="ECO:0000259" key="3">
    <source>
        <dbReference type="Pfam" id="PF01248"/>
    </source>
</evidence>
<protein>
    <submittedName>
        <fullName evidence="4">Large subunit ribosomal protein L3e</fullName>
    </submittedName>
</protein>
<sequence length="106" mass="11952">MSKKTKTSTTVATQLPLVIKTGKYYVGFRQTITTLINQTCKYIILTKNYPTIKRMQLEYYAILAGKVPVYMFDGSNRDLANLCGAEFRMGVISILDDGEADLIRSE</sequence>
<name>A0A177EDA2_9MICR</name>
<dbReference type="Pfam" id="PF01248">
    <property type="entry name" value="Ribosomal_L7Ae"/>
    <property type="match status" value="1"/>
</dbReference>
<organism evidence="4 5">
    <name type="scientific">Nematocida displodere</name>
    <dbReference type="NCBI Taxonomy" id="1805483"/>
    <lineage>
        <taxon>Eukaryota</taxon>
        <taxon>Fungi</taxon>
        <taxon>Fungi incertae sedis</taxon>
        <taxon>Microsporidia</taxon>
        <taxon>Nematocida</taxon>
    </lineage>
</organism>
<dbReference type="Proteomes" id="UP000185944">
    <property type="component" value="Unassembled WGS sequence"/>
</dbReference>
<gene>
    <name evidence="4" type="ORF">NEDG_00634</name>
</gene>
<dbReference type="InterPro" id="IPR004038">
    <property type="entry name" value="Ribosomal_eL8/eL30/eS12/Gad45"/>
</dbReference>
<dbReference type="RefSeq" id="XP_067544149.1">
    <property type="nucleotide sequence ID" value="XM_067688052.1"/>
</dbReference>
<feature type="domain" description="Ribosomal protein eL8/eL30/eS12/Gadd45" evidence="3">
    <location>
        <begin position="11"/>
        <end position="101"/>
    </location>
</feature>
<dbReference type="GO" id="GO:0003723">
    <property type="term" value="F:RNA binding"/>
    <property type="evidence" value="ECO:0007669"/>
    <property type="project" value="InterPro"/>
</dbReference>
<evidence type="ECO:0000256" key="2">
    <source>
        <dbReference type="ARBA" id="ARBA00023274"/>
    </source>
</evidence>
<comment type="caution">
    <text evidence="4">The sequence shown here is derived from an EMBL/GenBank/DDBJ whole genome shotgun (WGS) entry which is preliminary data.</text>
</comment>
<dbReference type="AlphaFoldDB" id="A0A177EDA2"/>
<keyword evidence="2" id="KW-0687">Ribonucleoprotein</keyword>
<keyword evidence="1 4" id="KW-0689">Ribosomal protein</keyword>
<dbReference type="InterPro" id="IPR039109">
    <property type="entry name" value="Ribosomal_eL30-like"/>
</dbReference>
<dbReference type="GeneID" id="93646984"/>
<reference evidence="4 5" key="1">
    <citation type="submission" date="2016-02" db="EMBL/GenBank/DDBJ databases">
        <title>Discovery of a natural microsporidian pathogen with a broad tissue tropism in Caenorhabditis elegans.</title>
        <authorList>
            <person name="Luallen R.J."/>
            <person name="Reinke A.W."/>
            <person name="Tong L."/>
            <person name="Botts M.R."/>
            <person name="Felix M.-A."/>
            <person name="Troemel E.R."/>
        </authorList>
    </citation>
    <scope>NUCLEOTIDE SEQUENCE [LARGE SCALE GENOMIC DNA]</scope>
    <source>
        <strain evidence="4 5">JUm2807</strain>
    </source>
</reference>
<dbReference type="GO" id="GO:1990904">
    <property type="term" value="C:ribonucleoprotein complex"/>
    <property type="evidence" value="ECO:0007669"/>
    <property type="project" value="UniProtKB-KW"/>
</dbReference>
<proteinExistence type="predicted"/>
<dbReference type="OrthoDB" id="1928736at2759"/>
<evidence type="ECO:0000256" key="1">
    <source>
        <dbReference type="ARBA" id="ARBA00022980"/>
    </source>
</evidence>
<dbReference type="VEuPathDB" id="MicrosporidiaDB:NEDG_00634"/>
<dbReference type="STRING" id="1805483.A0A177EDA2"/>
<dbReference type="InterPro" id="IPR029064">
    <property type="entry name" value="Ribosomal_eL30-like_sf"/>
</dbReference>